<dbReference type="GO" id="GO:0003677">
    <property type="term" value="F:DNA binding"/>
    <property type="evidence" value="ECO:0007669"/>
    <property type="project" value="UniProtKB-UniRule"/>
</dbReference>
<dbReference type="PROSITE" id="PS50977">
    <property type="entry name" value="HTH_TETR_2"/>
    <property type="match status" value="1"/>
</dbReference>
<dbReference type="InterPro" id="IPR009057">
    <property type="entry name" value="Homeodomain-like_sf"/>
</dbReference>
<evidence type="ECO:0000256" key="1">
    <source>
        <dbReference type="ARBA" id="ARBA00023125"/>
    </source>
</evidence>
<dbReference type="AlphaFoldDB" id="A0A0R2DHZ4"/>
<proteinExistence type="predicted"/>
<dbReference type="RefSeq" id="WP_056974980.1">
    <property type="nucleotide sequence ID" value="NZ_AYZL01000020.1"/>
</dbReference>
<evidence type="ECO:0000313" key="4">
    <source>
        <dbReference type="EMBL" id="KRN03662.1"/>
    </source>
</evidence>
<dbReference type="PRINTS" id="PR00455">
    <property type="entry name" value="HTHTETR"/>
</dbReference>
<dbReference type="PANTHER" id="PTHR43479">
    <property type="entry name" value="ACREF/ENVCD OPERON REPRESSOR-RELATED"/>
    <property type="match status" value="1"/>
</dbReference>
<comment type="caution">
    <text evidence="4">The sequence shown here is derived from an EMBL/GenBank/DDBJ whole genome shotgun (WGS) entry which is preliminary data.</text>
</comment>
<dbReference type="Gene3D" id="1.10.357.10">
    <property type="entry name" value="Tetracycline Repressor, domain 2"/>
    <property type="match status" value="1"/>
</dbReference>
<sequence length="190" mass="22283">MRRKDDNKLTNIFDATLELVTSKGLSETSVSKIAKKANISSSTIYVYFESKEDLLIKLYVKLKKNMSKSIFDSIENSSEFKESFKILLNNFINYIIENPDIFLFIEQFNNSPLYNKIPQEYYDDLYQLHDSFYQKGKEQNLLKDVSIYLLTVYTYYPVVQLIKTYFSGEVELTDSNIESVLQMSWDAIKV</sequence>
<accession>A0A0R2DHZ4</accession>
<dbReference type="Pfam" id="PF00440">
    <property type="entry name" value="TetR_N"/>
    <property type="match status" value="1"/>
</dbReference>
<dbReference type="PATRIC" id="fig|1423744.4.peg.789"/>
<dbReference type="Proteomes" id="UP000051378">
    <property type="component" value="Unassembled WGS sequence"/>
</dbReference>
<dbReference type="InterPro" id="IPR001647">
    <property type="entry name" value="HTH_TetR"/>
</dbReference>
<evidence type="ECO:0000313" key="5">
    <source>
        <dbReference type="Proteomes" id="UP000051378"/>
    </source>
</evidence>
<reference evidence="4 5" key="1">
    <citation type="journal article" date="2015" name="Genome Announc.">
        <title>Expanding the biotechnology potential of lactobacilli through comparative genomics of 213 strains and associated genera.</title>
        <authorList>
            <person name="Sun Z."/>
            <person name="Harris H.M."/>
            <person name="McCann A."/>
            <person name="Guo C."/>
            <person name="Argimon S."/>
            <person name="Zhang W."/>
            <person name="Yang X."/>
            <person name="Jeffery I.B."/>
            <person name="Cooney J.C."/>
            <person name="Kagawa T.F."/>
            <person name="Liu W."/>
            <person name="Song Y."/>
            <person name="Salvetti E."/>
            <person name="Wrobel A."/>
            <person name="Rasinkangas P."/>
            <person name="Parkhill J."/>
            <person name="Rea M.C."/>
            <person name="O'Sullivan O."/>
            <person name="Ritari J."/>
            <person name="Douillard F.P."/>
            <person name="Paul Ross R."/>
            <person name="Yang R."/>
            <person name="Briner A.E."/>
            <person name="Felis G.E."/>
            <person name="de Vos W.M."/>
            <person name="Barrangou R."/>
            <person name="Klaenhammer T.R."/>
            <person name="Caufield P.W."/>
            <person name="Cui Y."/>
            <person name="Zhang H."/>
            <person name="O'Toole P.W."/>
        </authorList>
    </citation>
    <scope>NUCLEOTIDE SEQUENCE [LARGE SCALE GENOMIC DNA]</scope>
    <source>
        <strain evidence="4 5">DSM 23037</strain>
    </source>
</reference>
<dbReference type="SUPFAM" id="SSF46689">
    <property type="entry name" value="Homeodomain-like"/>
    <property type="match status" value="1"/>
</dbReference>
<dbReference type="InterPro" id="IPR050624">
    <property type="entry name" value="HTH-type_Tx_Regulator"/>
</dbReference>
<name>A0A0R2DHZ4_9LACO</name>
<organism evidence="4 5">
    <name type="scientific">Holzapfeliella floricola DSM 23037 = JCM 16512</name>
    <dbReference type="NCBI Taxonomy" id="1423744"/>
    <lineage>
        <taxon>Bacteria</taxon>
        <taxon>Bacillati</taxon>
        <taxon>Bacillota</taxon>
        <taxon>Bacilli</taxon>
        <taxon>Lactobacillales</taxon>
        <taxon>Lactobacillaceae</taxon>
        <taxon>Holzapfeliella</taxon>
    </lineage>
</organism>
<dbReference type="Pfam" id="PF22604">
    <property type="entry name" value="TetR_HI_0893_C"/>
    <property type="match status" value="1"/>
</dbReference>
<gene>
    <name evidence="4" type="ORF">FC86_GL000769</name>
</gene>
<feature type="DNA-binding region" description="H-T-H motif" evidence="2">
    <location>
        <begin position="29"/>
        <end position="48"/>
    </location>
</feature>
<feature type="domain" description="HTH tetR-type" evidence="3">
    <location>
        <begin position="6"/>
        <end position="66"/>
    </location>
</feature>
<dbReference type="OrthoDB" id="6430772at2"/>
<evidence type="ECO:0000256" key="2">
    <source>
        <dbReference type="PROSITE-ProRule" id="PRU00335"/>
    </source>
</evidence>
<keyword evidence="1 2" id="KW-0238">DNA-binding</keyword>
<keyword evidence="5" id="KW-1185">Reference proteome</keyword>
<dbReference type="EMBL" id="AYZL01000020">
    <property type="protein sequence ID" value="KRN03662.1"/>
    <property type="molecule type" value="Genomic_DNA"/>
</dbReference>
<dbReference type="STRING" id="1423744.FC86_GL000769"/>
<protein>
    <recommendedName>
        <fullName evidence="3">HTH tetR-type domain-containing protein</fullName>
    </recommendedName>
</protein>
<dbReference type="InterPro" id="IPR054422">
    <property type="entry name" value="TetR-like_HI_0893_C"/>
</dbReference>
<dbReference type="PANTHER" id="PTHR43479:SF11">
    <property type="entry name" value="ACREF_ENVCD OPERON REPRESSOR-RELATED"/>
    <property type="match status" value="1"/>
</dbReference>
<evidence type="ECO:0000259" key="3">
    <source>
        <dbReference type="PROSITE" id="PS50977"/>
    </source>
</evidence>